<evidence type="ECO:0000256" key="4">
    <source>
        <dbReference type="ARBA" id="ARBA00022452"/>
    </source>
</evidence>
<feature type="domain" description="Secretin/TonB short N-terminal" evidence="16">
    <location>
        <begin position="69"/>
        <end position="120"/>
    </location>
</feature>
<keyword evidence="9" id="KW-0406">Ion transport</keyword>
<dbReference type="PROSITE" id="PS52016">
    <property type="entry name" value="TONB_DEPENDENT_REC_3"/>
    <property type="match status" value="1"/>
</dbReference>
<dbReference type="PANTHER" id="PTHR32552">
    <property type="entry name" value="FERRICHROME IRON RECEPTOR-RELATED"/>
    <property type="match status" value="1"/>
</dbReference>
<protein>
    <submittedName>
        <fullName evidence="17">Iron complex outermembrane recepter protein</fullName>
    </submittedName>
</protein>
<keyword evidence="13 14" id="KW-0998">Cell outer membrane</keyword>
<proteinExistence type="inferred from homology"/>
<dbReference type="STRING" id="735517.SAMN05444272_3115"/>
<evidence type="ECO:0000313" key="17">
    <source>
        <dbReference type="EMBL" id="SHM74275.1"/>
    </source>
</evidence>
<gene>
    <name evidence="17" type="ORF">SAMN05444272_3115</name>
</gene>
<dbReference type="PANTHER" id="PTHR32552:SF68">
    <property type="entry name" value="FERRICHROME OUTER MEMBRANE TRANSPORTER_PHAGE RECEPTOR"/>
    <property type="match status" value="1"/>
</dbReference>
<keyword evidence="7" id="KW-0732">Signal</keyword>
<evidence type="ECO:0000256" key="8">
    <source>
        <dbReference type="ARBA" id="ARBA00023004"/>
    </source>
</evidence>
<dbReference type="EMBL" id="FRBW01000003">
    <property type="protein sequence ID" value="SHM74275.1"/>
    <property type="molecule type" value="Genomic_DNA"/>
</dbReference>
<reference evidence="17 18" key="1">
    <citation type="submission" date="2016-11" db="EMBL/GenBank/DDBJ databases">
        <authorList>
            <person name="Jaros S."/>
            <person name="Januszkiewicz K."/>
            <person name="Wedrychowicz H."/>
        </authorList>
    </citation>
    <scope>NUCLEOTIDE SEQUENCE [LARGE SCALE GENOMIC DNA]</scope>
    <source>
        <strain evidence="17 18">DSM 22153</strain>
    </source>
</reference>
<dbReference type="GO" id="GO:0015891">
    <property type="term" value="P:siderophore transport"/>
    <property type="evidence" value="ECO:0007669"/>
    <property type="project" value="InterPro"/>
</dbReference>
<keyword evidence="18" id="KW-1185">Reference proteome</keyword>
<dbReference type="InterPro" id="IPR039426">
    <property type="entry name" value="TonB-dep_rcpt-like"/>
</dbReference>
<evidence type="ECO:0000259" key="16">
    <source>
        <dbReference type="SMART" id="SM00965"/>
    </source>
</evidence>
<dbReference type="GO" id="GO:0015344">
    <property type="term" value="F:siderophore uptake transmembrane transporter activity"/>
    <property type="evidence" value="ECO:0007669"/>
    <property type="project" value="TreeGrafter"/>
</dbReference>
<keyword evidence="6 14" id="KW-0812">Transmembrane</keyword>
<evidence type="ECO:0000256" key="11">
    <source>
        <dbReference type="ARBA" id="ARBA00023136"/>
    </source>
</evidence>
<dbReference type="Gene3D" id="3.55.50.30">
    <property type="match status" value="1"/>
</dbReference>
<dbReference type="InterPro" id="IPR036942">
    <property type="entry name" value="Beta-barrel_TonB_sf"/>
</dbReference>
<dbReference type="AlphaFoldDB" id="A0A1M7L8R1"/>
<dbReference type="SMART" id="SM00965">
    <property type="entry name" value="STN"/>
    <property type="match status" value="1"/>
</dbReference>
<comment type="similarity">
    <text evidence="2 14 15">Belongs to the TonB-dependent receptor family.</text>
</comment>
<dbReference type="Proteomes" id="UP000186002">
    <property type="component" value="Unassembled WGS sequence"/>
</dbReference>
<dbReference type="CDD" id="cd01347">
    <property type="entry name" value="ligand_gated_channel"/>
    <property type="match status" value="1"/>
</dbReference>
<evidence type="ECO:0000256" key="12">
    <source>
        <dbReference type="ARBA" id="ARBA00023170"/>
    </source>
</evidence>
<organism evidence="17 18">
    <name type="scientific">Roseibium suaedae</name>
    <dbReference type="NCBI Taxonomy" id="735517"/>
    <lineage>
        <taxon>Bacteria</taxon>
        <taxon>Pseudomonadati</taxon>
        <taxon>Pseudomonadota</taxon>
        <taxon>Alphaproteobacteria</taxon>
        <taxon>Hyphomicrobiales</taxon>
        <taxon>Stappiaceae</taxon>
        <taxon>Roseibium</taxon>
    </lineage>
</organism>
<evidence type="ECO:0000256" key="15">
    <source>
        <dbReference type="RuleBase" id="RU003357"/>
    </source>
</evidence>
<keyword evidence="4 14" id="KW-1134">Transmembrane beta strand</keyword>
<dbReference type="FunFam" id="2.170.130.10:FF:000001">
    <property type="entry name" value="Catecholate siderophore TonB-dependent receptor"/>
    <property type="match status" value="1"/>
</dbReference>
<evidence type="ECO:0000256" key="5">
    <source>
        <dbReference type="ARBA" id="ARBA00022496"/>
    </source>
</evidence>
<dbReference type="NCBIfam" id="TIGR01783">
    <property type="entry name" value="TonB-siderophor"/>
    <property type="match status" value="1"/>
</dbReference>
<dbReference type="Pfam" id="PF07715">
    <property type="entry name" value="Plug"/>
    <property type="match status" value="1"/>
</dbReference>
<sequence length="811" mass="87216">MGKSGHNKGSRTRSSALRMLMAGVAVGAVGVAAFPPHSVYAQAQRTYNFNIESAPLSRALRQFSMQSGVQIAYETAIASNVTAPAIKGQMSSQDALAMLLSRTNLRYSFTGDAAVTILGAESAGLPTDPNGSTMLAPIVAEGGGAYDRVEGYRADSSSSGTKSDTPIIETPQSISVVTADQITNQGAGSLADSLTYTPGISTQSGGFSRMVDDFMIRGFNSASGNTGTLRDGMKYQSNVYDGGQEPYGLERVEVLRGASSMLYGQVSPGGLVNGISKRPTDTPLHEVNVEYGSYDKKQVSADFGGPIDEEGVFSYRLTGLYRNADNWVGNTKDDKVYIAPAVTWRPDDTTSLTLLGSYQHVDTGFAPPYLLTDVTSGKLPRNAYTGIDGFDTYQSDTYTAGGIFEHEFDSGLKLRSAARYFQADVTWNYMMGNLTPISASGVMTRLASARSETSYGMTADNSLEYKFDALGAEHTVLGGFDFYRRSYDSHRYRGGSYSTLDLATGINTGGPNVNYAVDRGSDSIGNQYGLYLQDQIKFDDRLILLLGGRQDWSDSSSKSYQTGKVTDQTDSAFTGRAGLVYLFDNGLAPYASVSQSFLPQVGTDYLTGGALKPNEGLQYEVGLRYQPVGTNLQFTAAAYDLNQTNVVSYSSTGNAYQYGEVHSRGVELEARGDFGNLGLVAAYSFTDAKITKSAKPAEVGEQVALVPRHSFSLWSDYGLDDLGLAGVRIGGGVRYVGETNLTDSTSNVPGYVLVDAMASLDLGKFDDRFDGLDLKLNARNLFDKEYYTCVSSDGCRYSEPMTISATLSYKW</sequence>
<evidence type="ECO:0000313" key="18">
    <source>
        <dbReference type="Proteomes" id="UP000186002"/>
    </source>
</evidence>
<evidence type="ECO:0000256" key="6">
    <source>
        <dbReference type="ARBA" id="ARBA00022692"/>
    </source>
</evidence>
<evidence type="ECO:0000256" key="13">
    <source>
        <dbReference type="ARBA" id="ARBA00023237"/>
    </source>
</evidence>
<comment type="subcellular location">
    <subcellularLocation>
        <location evidence="1 14">Cell outer membrane</location>
        <topology evidence="1 14">Multi-pass membrane protein</topology>
    </subcellularLocation>
</comment>
<dbReference type="Gene3D" id="2.40.170.20">
    <property type="entry name" value="TonB-dependent receptor, beta-barrel domain"/>
    <property type="match status" value="1"/>
</dbReference>
<keyword evidence="3 14" id="KW-0813">Transport</keyword>
<evidence type="ECO:0000256" key="7">
    <source>
        <dbReference type="ARBA" id="ARBA00022729"/>
    </source>
</evidence>
<keyword evidence="10 15" id="KW-0798">TonB box</keyword>
<dbReference type="GO" id="GO:0038023">
    <property type="term" value="F:signaling receptor activity"/>
    <property type="evidence" value="ECO:0007669"/>
    <property type="project" value="InterPro"/>
</dbReference>
<keyword evidence="5" id="KW-0410">Iron transport</keyword>
<name>A0A1M7L8R1_9HYPH</name>
<dbReference type="Gene3D" id="2.170.130.10">
    <property type="entry name" value="TonB-dependent receptor, plug domain"/>
    <property type="match status" value="1"/>
</dbReference>
<dbReference type="InterPro" id="IPR010105">
    <property type="entry name" value="TonB_sidphr_rcpt"/>
</dbReference>
<dbReference type="GO" id="GO:0009279">
    <property type="term" value="C:cell outer membrane"/>
    <property type="evidence" value="ECO:0007669"/>
    <property type="project" value="UniProtKB-SubCell"/>
</dbReference>
<dbReference type="InterPro" id="IPR037066">
    <property type="entry name" value="Plug_dom_sf"/>
</dbReference>
<dbReference type="InterPro" id="IPR011662">
    <property type="entry name" value="Secretin/TonB_short_N"/>
</dbReference>
<accession>A0A1M7L8R1</accession>
<dbReference type="OrthoDB" id="9760494at2"/>
<evidence type="ECO:0000256" key="1">
    <source>
        <dbReference type="ARBA" id="ARBA00004571"/>
    </source>
</evidence>
<keyword evidence="11 14" id="KW-0472">Membrane</keyword>
<evidence type="ECO:0000256" key="10">
    <source>
        <dbReference type="ARBA" id="ARBA00023077"/>
    </source>
</evidence>
<keyword evidence="12" id="KW-0675">Receptor</keyword>
<evidence type="ECO:0000256" key="2">
    <source>
        <dbReference type="ARBA" id="ARBA00009810"/>
    </source>
</evidence>
<keyword evidence="8" id="KW-0408">Iron</keyword>
<evidence type="ECO:0000256" key="14">
    <source>
        <dbReference type="PROSITE-ProRule" id="PRU01360"/>
    </source>
</evidence>
<dbReference type="Pfam" id="PF00593">
    <property type="entry name" value="TonB_dep_Rec_b-barrel"/>
    <property type="match status" value="1"/>
</dbReference>
<evidence type="ECO:0000256" key="3">
    <source>
        <dbReference type="ARBA" id="ARBA00022448"/>
    </source>
</evidence>
<dbReference type="SUPFAM" id="SSF56935">
    <property type="entry name" value="Porins"/>
    <property type="match status" value="1"/>
</dbReference>
<dbReference type="InterPro" id="IPR000531">
    <property type="entry name" value="Beta-barrel_TonB"/>
</dbReference>
<evidence type="ECO:0000256" key="9">
    <source>
        <dbReference type="ARBA" id="ARBA00023065"/>
    </source>
</evidence>
<dbReference type="InterPro" id="IPR012910">
    <property type="entry name" value="Plug_dom"/>
</dbReference>